<dbReference type="GO" id="GO:0005886">
    <property type="term" value="C:plasma membrane"/>
    <property type="evidence" value="ECO:0007669"/>
    <property type="project" value="UniProtKB-SubCell"/>
</dbReference>
<dbReference type="PANTHER" id="PTHR43483">
    <property type="entry name" value="MEMBRANE TRANSPORTER PROTEIN HI_0806-RELATED"/>
    <property type="match status" value="1"/>
</dbReference>
<proteinExistence type="inferred from homology"/>
<dbReference type="OrthoDB" id="457670at2"/>
<keyword evidence="8" id="KW-1185">Reference proteome</keyword>
<dbReference type="KEGG" id="paur:FGL86_09115"/>
<comment type="subcellular location">
    <subcellularLocation>
        <location evidence="6">Cell membrane</location>
        <topology evidence="6">Multi-pass membrane protein</topology>
    </subcellularLocation>
    <subcellularLocation>
        <location evidence="1">Membrane</location>
        <topology evidence="1">Multi-pass membrane protein</topology>
    </subcellularLocation>
</comment>
<dbReference type="Pfam" id="PF01925">
    <property type="entry name" value="TauE"/>
    <property type="match status" value="1"/>
</dbReference>
<evidence type="ECO:0000256" key="4">
    <source>
        <dbReference type="ARBA" id="ARBA00022989"/>
    </source>
</evidence>
<accession>A0A5B8SV86</accession>
<keyword evidence="3 6" id="KW-0812">Transmembrane</keyword>
<gene>
    <name evidence="7" type="ORF">FGL86_09115</name>
</gene>
<feature type="transmembrane region" description="Helical" evidence="6">
    <location>
        <begin position="180"/>
        <end position="203"/>
    </location>
</feature>
<sequence>MTLLTTLAGYLLLGAIAGTMAGIFGVGGGLIIVPALVFAFGIQGVAPEVTMHLAIGTSLATIVITSASSAWGHFQRGSVRRDWFLAMLPGLMLGAILGVFIAGSLSGGVLGTLFGVFVIAVALKMATGMAPKPGSVEPSRPVMGVAGGVIGAVSALFGIGGGTLSVPWFSRCGAPMPQAVGTSSSCGLPIALFGALTFIITGWGEPLLPPWSTGFVLWPAFLGIVLASVPFARLGVHLAHVLSARVLRLAFAALLLIVGLRFLL</sequence>
<protein>
    <recommendedName>
        <fullName evidence="6">Probable membrane transporter protein</fullName>
    </recommendedName>
</protein>
<comment type="similarity">
    <text evidence="2 6">Belongs to the 4-toluene sulfonate uptake permease (TSUP) (TC 2.A.102) family.</text>
</comment>
<keyword evidence="5 6" id="KW-0472">Membrane</keyword>
<feature type="transmembrane region" description="Helical" evidence="6">
    <location>
        <begin position="142"/>
        <end position="168"/>
    </location>
</feature>
<evidence type="ECO:0000313" key="7">
    <source>
        <dbReference type="EMBL" id="QEA40879.1"/>
    </source>
</evidence>
<evidence type="ECO:0000256" key="2">
    <source>
        <dbReference type="ARBA" id="ARBA00009142"/>
    </source>
</evidence>
<dbReference type="PANTHER" id="PTHR43483:SF3">
    <property type="entry name" value="MEMBRANE TRANSPORTER PROTEIN HI_0806-RELATED"/>
    <property type="match status" value="1"/>
</dbReference>
<feature type="transmembrane region" description="Helical" evidence="6">
    <location>
        <begin position="53"/>
        <end position="71"/>
    </location>
</feature>
<feature type="transmembrane region" description="Helical" evidence="6">
    <location>
        <begin position="246"/>
        <end position="263"/>
    </location>
</feature>
<name>A0A5B8SV86_9GAMM</name>
<dbReference type="InterPro" id="IPR002781">
    <property type="entry name" value="TM_pro_TauE-like"/>
</dbReference>
<dbReference type="RefSeq" id="WP_147186141.1">
    <property type="nucleotide sequence ID" value="NZ_CP042382.1"/>
</dbReference>
<organism evidence="7 8">
    <name type="scientific">Pistricoccus aurantiacus</name>
    <dbReference type="NCBI Taxonomy" id="1883414"/>
    <lineage>
        <taxon>Bacteria</taxon>
        <taxon>Pseudomonadati</taxon>
        <taxon>Pseudomonadota</taxon>
        <taxon>Gammaproteobacteria</taxon>
        <taxon>Oceanospirillales</taxon>
        <taxon>Halomonadaceae</taxon>
        <taxon>Pistricoccus</taxon>
    </lineage>
</organism>
<feature type="transmembrane region" description="Helical" evidence="6">
    <location>
        <begin position="109"/>
        <end position="130"/>
    </location>
</feature>
<feature type="transmembrane region" description="Helical" evidence="6">
    <location>
        <begin position="215"/>
        <end position="234"/>
    </location>
</feature>
<reference evidence="7 8" key="1">
    <citation type="submission" date="2019-06" db="EMBL/GenBank/DDBJ databases">
        <title>Genome analyses of bacteria isolated from kimchi.</title>
        <authorList>
            <person name="Lee S."/>
            <person name="Ahn S."/>
            <person name="Roh S."/>
        </authorList>
    </citation>
    <scope>NUCLEOTIDE SEQUENCE [LARGE SCALE GENOMIC DNA]</scope>
    <source>
        <strain evidence="7 8">CBA4606</strain>
    </source>
</reference>
<feature type="transmembrane region" description="Helical" evidence="6">
    <location>
        <begin position="27"/>
        <end position="46"/>
    </location>
</feature>
<dbReference type="AlphaFoldDB" id="A0A5B8SV86"/>
<evidence type="ECO:0000256" key="3">
    <source>
        <dbReference type="ARBA" id="ARBA00022692"/>
    </source>
</evidence>
<evidence type="ECO:0000256" key="6">
    <source>
        <dbReference type="RuleBase" id="RU363041"/>
    </source>
</evidence>
<evidence type="ECO:0000256" key="5">
    <source>
        <dbReference type="ARBA" id="ARBA00023136"/>
    </source>
</evidence>
<feature type="transmembrane region" description="Helical" evidence="6">
    <location>
        <begin position="83"/>
        <end position="102"/>
    </location>
</feature>
<dbReference type="EMBL" id="CP042382">
    <property type="protein sequence ID" value="QEA40879.1"/>
    <property type="molecule type" value="Genomic_DNA"/>
</dbReference>
<evidence type="ECO:0000256" key="1">
    <source>
        <dbReference type="ARBA" id="ARBA00004141"/>
    </source>
</evidence>
<keyword evidence="4 6" id="KW-1133">Transmembrane helix</keyword>
<keyword evidence="6" id="KW-1003">Cell membrane</keyword>
<dbReference type="Proteomes" id="UP000321272">
    <property type="component" value="Chromosome"/>
</dbReference>
<evidence type="ECO:0000313" key="8">
    <source>
        <dbReference type="Proteomes" id="UP000321272"/>
    </source>
</evidence>